<dbReference type="PROSITE" id="PS50294">
    <property type="entry name" value="WD_REPEATS_REGION"/>
    <property type="match status" value="1"/>
</dbReference>
<dbReference type="SMART" id="SM00320">
    <property type="entry name" value="WD40"/>
    <property type="match status" value="4"/>
</dbReference>
<sequence>MQTSSNAQHFFETDASQEKRERRAAKSTNKYGNPVALKSKVLAVIADPTSASHVFIAESAGSARRVNIDDANAATAAYRGPTTPVTSLALGSTSTSCTLFAGCWDKTVWSWDLATRVVGRRYVGHGDFVKAVVCGQLGGQAVLISGGADKKIIVWDVATGRRLHTLQDKTGGPAMMAVQDLAIDPVATTADELWLVSASSDPHIRRIWRIRPDGWEQVEDAAETAETVANTAAAAAAGPRRTLLAHETTVYKLLFEDFADGDGQDIDLWTCSADGTTKCLSRIHGFADGSDTLAHGDHVRAVAVTDAWVVTAGRDEDVQFWDRATGRRYATLAGHFDEITGITVLADRRRLCSASLDGTLRTWPLDRAGLDDLVRRQEEDLKDDASPAAEEAAAEKTEDGLTVEEEAELAALMEDD</sequence>
<dbReference type="InterPro" id="IPR019775">
    <property type="entry name" value="WD40_repeat_CS"/>
</dbReference>
<name>F0XA40_GROCL</name>
<proteinExistence type="predicted"/>
<dbReference type="OrthoDB" id="6262491at2759"/>
<dbReference type="eggNOG" id="KOG0266">
    <property type="taxonomic scope" value="Eukaryota"/>
</dbReference>
<dbReference type="InterPro" id="IPR020472">
    <property type="entry name" value="WD40_PAC1"/>
</dbReference>
<keyword evidence="1 3" id="KW-0853">WD repeat</keyword>
<dbReference type="Proteomes" id="UP000007796">
    <property type="component" value="Unassembled WGS sequence"/>
</dbReference>
<evidence type="ECO:0000256" key="1">
    <source>
        <dbReference type="ARBA" id="ARBA00022574"/>
    </source>
</evidence>
<dbReference type="PROSITE" id="PS00678">
    <property type="entry name" value="WD_REPEATS_1"/>
    <property type="match status" value="1"/>
</dbReference>
<keyword evidence="2" id="KW-0677">Repeat</keyword>
<dbReference type="EMBL" id="GL629735">
    <property type="protein sequence ID" value="EFX05602.1"/>
    <property type="molecule type" value="Genomic_DNA"/>
</dbReference>
<dbReference type="AlphaFoldDB" id="F0XA40"/>
<organism evidence="6">
    <name type="scientific">Grosmannia clavigera (strain kw1407 / UAMH 11150)</name>
    <name type="common">Blue stain fungus</name>
    <name type="synonym">Graphiocladiella clavigera</name>
    <dbReference type="NCBI Taxonomy" id="655863"/>
    <lineage>
        <taxon>Eukaryota</taxon>
        <taxon>Fungi</taxon>
        <taxon>Dikarya</taxon>
        <taxon>Ascomycota</taxon>
        <taxon>Pezizomycotina</taxon>
        <taxon>Sordariomycetes</taxon>
        <taxon>Sordariomycetidae</taxon>
        <taxon>Ophiostomatales</taxon>
        <taxon>Ophiostomataceae</taxon>
        <taxon>Leptographium</taxon>
    </lineage>
</organism>
<dbReference type="InParanoid" id="F0XA40"/>
<feature type="region of interest" description="Disordered" evidence="4">
    <location>
        <begin position="1"/>
        <end position="30"/>
    </location>
</feature>
<dbReference type="PANTHER" id="PTHR19848:SF8">
    <property type="entry name" value="F-BOX AND WD REPEAT DOMAIN CONTAINING 7"/>
    <property type="match status" value="1"/>
</dbReference>
<evidence type="ECO:0000313" key="5">
    <source>
        <dbReference type="EMBL" id="EFX05602.1"/>
    </source>
</evidence>
<dbReference type="RefSeq" id="XP_014175084.1">
    <property type="nucleotide sequence ID" value="XM_014319609.1"/>
</dbReference>
<feature type="repeat" description="WD" evidence="3">
    <location>
        <begin position="122"/>
        <end position="165"/>
    </location>
</feature>
<keyword evidence="6" id="KW-1185">Reference proteome</keyword>
<feature type="repeat" description="WD" evidence="3">
    <location>
        <begin position="292"/>
        <end position="331"/>
    </location>
</feature>
<protein>
    <submittedName>
        <fullName evidence="5">WD repeat protein</fullName>
    </submittedName>
</protein>
<dbReference type="STRING" id="655863.F0XA40"/>
<dbReference type="Pfam" id="PF00400">
    <property type="entry name" value="WD40"/>
    <property type="match status" value="3"/>
</dbReference>
<dbReference type="InterPro" id="IPR001680">
    <property type="entry name" value="WD40_rpt"/>
</dbReference>
<reference evidence="5 6" key="1">
    <citation type="journal article" date="2011" name="Proc. Natl. Acad. Sci. U.S.A.">
        <title>Genome and transcriptome analyses of the mountain pine beetle-fungal symbiont Grosmannia clavigera, a lodgepole pine pathogen.</title>
        <authorList>
            <person name="DiGuistini S."/>
            <person name="Wang Y."/>
            <person name="Liao N.Y."/>
            <person name="Taylor G."/>
            <person name="Tanguay P."/>
            <person name="Feau N."/>
            <person name="Henrissat B."/>
            <person name="Chan S.K."/>
            <person name="Hesse-Orce U."/>
            <person name="Alamouti S.M."/>
            <person name="Tsui C.K.M."/>
            <person name="Docking R.T."/>
            <person name="Levasseur A."/>
            <person name="Haridas S."/>
            <person name="Robertson G."/>
            <person name="Birol I."/>
            <person name="Holt R.A."/>
            <person name="Marra M.A."/>
            <person name="Hamelin R.C."/>
            <person name="Hirst M."/>
            <person name="Jones S.J.M."/>
            <person name="Bohlmann J."/>
            <person name="Breuil C."/>
        </authorList>
    </citation>
    <scope>NUCLEOTIDE SEQUENCE [LARGE SCALE GENOMIC DNA]</scope>
    <source>
        <strain evidence="6">kw1407 / UAMH 11150</strain>
    </source>
</reference>
<evidence type="ECO:0000256" key="2">
    <source>
        <dbReference type="ARBA" id="ARBA00022737"/>
    </source>
</evidence>
<dbReference type="InterPro" id="IPR015943">
    <property type="entry name" value="WD40/YVTN_repeat-like_dom_sf"/>
</dbReference>
<dbReference type="HOGENOM" id="CLU_000288_57_4_1"/>
<dbReference type="SUPFAM" id="SSF50978">
    <property type="entry name" value="WD40 repeat-like"/>
    <property type="match status" value="1"/>
</dbReference>
<evidence type="ECO:0000256" key="4">
    <source>
        <dbReference type="SAM" id="MobiDB-lite"/>
    </source>
</evidence>
<dbReference type="PROSITE" id="PS50082">
    <property type="entry name" value="WD_REPEATS_2"/>
    <property type="match status" value="3"/>
</dbReference>
<feature type="region of interest" description="Disordered" evidence="4">
    <location>
        <begin position="379"/>
        <end position="402"/>
    </location>
</feature>
<dbReference type="PRINTS" id="PR00320">
    <property type="entry name" value="GPROTEINBRPT"/>
</dbReference>
<dbReference type="InterPro" id="IPR036322">
    <property type="entry name" value="WD40_repeat_dom_sf"/>
</dbReference>
<evidence type="ECO:0000256" key="3">
    <source>
        <dbReference type="PROSITE-ProRule" id="PRU00221"/>
    </source>
</evidence>
<feature type="repeat" description="WD" evidence="3">
    <location>
        <begin position="332"/>
        <end position="363"/>
    </location>
</feature>
<dbReference type="Gene3D" id="2.130.10.10">
    <property type="entry name" value="YVTN repeat-like/Quinoprotein amine dehydrogenase"/>
    <property type="match status" value="2"/>
</dbReference>
<dbReference type="GeneID" id="25976797"/>
<evidence type="ECO:0000313" key="6">
    <source>
        <dbReference type="Proteomes" id="UP000007796"/>
    </source>
</evidence>
<gene>
    <name evidence="5" type="ORF">CMQ_3671</name>
</gene>
<dbReference type="PANTHER" id="PTHR19848">
    <property type="entry name" value="WD40 REPEAT PROTEIN"/>
    <property type="match status" value="1"/>
</dbReference>
<accession>F0XA40</accession>